<dbReference type="Proteomes" id="UP000019150">
    <property type="component" value="Chromosome"/>
</dbReference>
<gene>
    <name evidence="2" type="ORF">NONO_c30330</name>
</gene>
<proteinExistence type="predicted"/>
<dbReference type="InterPro" id="IPR038694">
    <property type="entry name" value="DUF427_sf"/>
</dbReference>
<accession>W5TER0</accession>
<dbReference type="AlphaFoldDB" id="W5TER0"/>
<evidence type="ECO:0000313" key="2">
    <source>
        <dbReference type="EMBL" id="AHH17820.1"/>
    </source>
</evidence>
<keyword evidence="3" id="KW-1185">Reference proteome</keyword>
<dbReference type="EMBL" id="CP006850">
    <property type="protein sequence ID" value="AHH17820.1"/>
    <property type="molecule type" value="Genomic_DNA"/>
</dbReference>
<organism evidence="2 3">
    <name type="scientific">Nocardia nova SH22a</name>
    <dbReference type="NCBI Taxonomy" id="1415166"/>
    <lineage>
        <taxon>Bacteria</taxon>
        <taxon>Bacillati</taxon>
        <taxon>Actinomycetota</taxon>
        <taxon>Actinomycetes</taxon>
        <taxon>Mycobacteriales</taxon>
        <taxon>Nocardiaceae</taxon>
        <taxon>Nocardia</taxon>
    </lineage>
</organism>
<name>W5TER0_9NOCA</name>
<protein>
    <recommendedName>
        <fullName evidence="1">DUF427 domain-containing protein</fullName>
    </recommendedName>
</protein>
<dbReference type="PANTHER" id="PTHR34310">
    <property type="entry name" value="DUF427 DOMAIN PROTEIN (AFU_ORTHOLOGUE AFUA_3G02220)"/>
    <property type="match status" value="1"/>
</dbReference>
<dbReference type="STRING" id="1415166.NONO_c30330"/>
<dbReference type="RefSeq" id="WP_025349276.1">
    <property type="nucleotide sequence ID" value="NZ_CP006850.1"/>
</dbReference>
<dbReference type="PATRIC" id="fig|1415166.3.peg.3108"/>
<dbReference type="OrthoDB" id="4565346at2"/>
<evidence type="ECO:0000313" key="3">
    <source>
        <dbReference type="Proteomes" id="UP000019150"/>
    </source>
</evidence>
<reference evidence="2 3" key="1">
    <citation type="journal article" date="2014" name="Appl. Environ. Microbiol.">
        <title>Insights into the Microbial Degradation of Rubber and Gutta-Percha by Analysis of the Complete Genome of Nocardia nova SH22a.</title>
        <authorList>
            <person name="Luo Q."/>
            <person name="Hiessl S."/>
            <person name="Poehlein A."/>
            <person name="Daniel R."/>
            <person name="Steinbuchel A."/>
        </authorList>
    </citation>
    <scope>NUCLEOTIDE SEQUENCE [LARGE SCALE GENOMIC DNA]</scope>
    <source>
        <strain evidence="2">SH22a</strain>
    </source>
</reference>
<feature type="domain" description="DUF427" evidence="1">
    <location>
        <begin position="23"/>
        <end position="111"/>
    </location>
</feature>
<dbReference type="KEGG" id="nno:NONO_c30330"/>
<dbReference type="eggNOG" id="COG2343">
    <property type="taxonomic scope" value="Bacteria"/>
</dbReference>
<dbReference type="Gene3D" id="2.170.150.40">
    <property type="entry name" value="Domain of unknown function (DUF427)"/>
    <property type="match status" value="1"/>
</dbReference>
<dbReference type="InterPro" id="IPR007361">
    <property type="entry name" value="DUF427"/>
</dbReference>
<dbReference type="PANTHER" id="PTHR34310:SF8">
    <property type="entry name" value="CONSERVED PROTEIN"/>
    <property type="match status" value="1"/>
</dbReference>
<evidence type="ECO:0000259" key="1">
    <source>
        <dbReference type="Pfam" id="PF04248"/>
    </source>
</evidence>
<dbReference type="Pfam" id="PF04248">
    <property type="entry name" value="NTP_transf_9"/>
    <property type="match status" value="1"/>
</dbReference>
<sequence length="134" mass="15339">MEPSGFVQWPDYRVDVQRIRNLVRITAGERVLAETTGSLLVAEQDHGIVFYVPTADVRFDLLVADDFTSRCPFKGWARYWRASDGTEPIAWEYHDPYPEVALIRDHIGFYQDRVRVEIGVANPAVSGRELRAKS</sequence>
<dbReference type="HOGENOM" id="CLU_126578_0_1_11"/>